<dbReference type="GO" id="GO:0055085">
    <property type="term" value="P:transmembrane transport"/>
    <property type="evidence" value="ECO:0007669"/>
    <property type="project" value="InterPro"/>
</dbReference>
<evidence type="ECO:0000259" key="9">
    <source>
        <dbReference type="Pfam" id="PF03600"/>
    </source>
</evidence>
<feature type="transmembrane region" description="Helical" evidence="8">
    <location>
        <begin position="170"/>
        <end position="199"/>
    </location>
</feature>
<evidence type="ECO:0000256" key="6">
    <source>
        <dbReference type="ARBA" id="ARBA00023136"/>
    </source>
</evidence>
<feature type="transmembrane region" description="Helical" evidence="8">
    <location>
        <begin position="12"/>
        <end position="35"/>
    </location>
</feature>
<dbReference type="eggNOG" id="ENOG502QVIJ">
    <property type="taxonomic scope" value="Eukaryota"/>
</dbReference>
<keyword evidence="2" id="KW-0813">Transport</keyword>
<evidence type="ECO:0000256" key="5">
    <source>
        <dbReference type="ARBA" id="ARBA00022989"/>
    </source>
</evidence>
<dbReference type="InterPro" id="IPR004680">
    <property type="entry name" value="Cit_transptr-like_dom"/>
</dbReference>
<accession>W9YTE4</accession>
<feature type="transmembrane region" description="Helical" evidence="8">
    <location>
        <begin position="696"/>
        <end position="726"/>
    </location>
</feature>
<dbReference type="AlphaFoldDB" id="W9YTE4"/>
<keyword evidence="4 8" id="KW-0812">Transmembrane</keyword>
<name>W9YTE4_9EURO</name>
<feature type="transmembrane region" description="Helical" evidence="8">
    <location>
        <begin position="248"/>
        <end position="272"/>
    </location>
</feature>
<feature type="transmembrane region" description="Helical" evidence="8">
    <location>
        <begin position="370"/>
        <end position="391"/>
    </location>
</feature>
<feature type="transmembrane region" description="Helical" evidence="8">
    <location>
        <begin position="84"/>
        <end position="106"/>
    </location>
</feature>
<dbReference type="STRING" id="1182542.W9YTE4"/>
<feature type="compositionally biased region" description="Low complexity" evidence="7">
    <location>
        <begin position="500"/>
        <end position="515"/>
    </location>
</feature>
<feature type="transmembrane region" description="Helical" evidence="8">
    <location>
        <begin position="340"/>
        <end position="358"/>
    </location>
</feature>
<feature type="region of interest" description="Disordered" evidence="7">
    <location>
        <begin position="550"/>
        <end position="575"/>
    </location>
</feature>
<evidence type="ECO:0000313" key="10">
    <source>
        <dbReference type="EMBL" id="EXJ92925.1"/>
    </source>
</evidence>
<evidence type="ECO:0000313" key="11">
    <source>
        <dbReference type="Proteomes" id="UP000019478"/>
    </source>
</evidence>
<keyword evidence="5 8" id="KW-1133">Transmembrane helix</keyword>
<dbReference type="RefSeq" id="XP_007729815.1">
    <property type="nucleotide sequence ID" value="XM_007731625.1"/>
</dbReference>
<keyword evidence="6 8" id="KW-0472">Membrane</keyword>
<evidence type="ECO:0000256" key="8">
    <source>
        <dbReference type="SAM" id="Phobius"/>
    </source>
</evidence>
<reference evidence="10 11" key="1">
    <citation type="submission" date="2013-03" db="EMBL/GenBank/DDBJ databases">
        <title>The Genome Sequence of Capronia epimyces CBS 606.96.</title>
        <authorList>
            <consortium name="The Broad Institute Genomics Platform"/>
            <person name="Cuomo C."/>
            <person name="de Hoog S."/>
            <person name="Gorbushina A."/>
            <person name="Walker B."/>
            <person name="Young S.K."/>
            <person name="Zeng Q."/>
            <person name="Gargeya S."/>
            <person name="Fitzgerald M."/>
            <person name="Haas B."/>
            <person name="Abouelleil A."/>
            <person name="Allen A.W."/>
            <person name="Alvarado L."/>
            <person name="Arachchi H.M."/>
            <person name="Berlin A.M."/>
            <person name="Chapman S.B."/>
            <person name="Gainer-Dewar J."/>
            <person name="Goldberg J."/>
            <person name="Griggs A."/>
            <person name="Gujja S."/>
            <person name="Hansen M."/>
            <person name="Howarth C."/>
            <person name="Imamovic A."/>
            <person name="Ireland A."/>
            <person name="Larimer J."/>
            <person name="McCowan C."/>
            <person name="Murphy C."/>
            <person name="Pearson M."/>
            <person name="Poon T.W."/>
            <person name="Priest M."/>
            <person name="Roberts A."/>
            <person name="Saif S."/>
            <person name="Shea T."/>
            <person name="Sisk P."/>
            <person name="Sykes S."/>
            <person name="Wortman J."/>
            <person name="Nusbaum C."/>
            <person name="Birren B."/>
        </authorList>
    </citation>
    <scope>NUCLEOTIDE SEQUENCE [LARGE SCALE GENOMIC DNA]</scope>
    <source>
        <strain evidence="10 11">CBS 606.96</strain>
    </source>
</reference>
<gene>
    <name evidence="10" type="ORF">A1O3_01481</name>
</gene>
<evidence type="ECO:0000256" key="3">
    <source>
        <dbReference type="ARBA" id="ARBA00022475"/>
    </source>
</evidence>
<comment type="subcellular location">
    <subcellularLocation>
        <location evidence="1">Cell membrane</location>
        <topology evidence="1">Multi-pass membrane protein</topology>
    </subcellularLocation>
</comment>
<evidence type="ECO:0000256" key="2">
    <source>
        <dbReference type="ARBA" id="ARBA00022448"/>
    </source>
</evidence>
<dbReference type="Pfam" id="PF03600">
    <property type="entry name" value="CitMHS"/>
    <property type="match status" value="1"/>
</dbReference>
<comment type="caution">
    <text evidence="10">The sequence shown here is derived from an EMBL/GenBank/DDBJ whole genome shotgun (WGS) entry which is preliminary data.</text>
</comment>
<feature type="compositionally biased region" description="Polar residues" evidence="7">
    <location>
        <begin position="550"/>
        <end position="564"/>
    </location>
</feature>
<keyword evidence="3" id="KW-1003">Cell membrane</keyword>
<evidence type="ECO:0000256" key="7">
    <source>
        <dbReference type="SAM" id="MobiDB-lite"/>
    </source>
</evidence>
<feature type="region of interest" description="Disordered" evidence="7">
    <location>
        <begin position="397"/>
        <end position="467"/>
    </location>
</feature>
<evidence type="ECO:0000256" key="1">
    <source>
        <dbReference type="ARBA" id="ARBA00004651"/>
    </source>
</evidence>
<evidence type="ECO:0000256" key="4">
    <source>
        <dbReference type="ARBA" id="ARBA00022692"/>
    </source>
</evidence>
<keyword evidence="11" id="KW-1185">Reference proteome</keyword>
<dbReference type="HOGENOM" id="CLU_017834_0_0_1"/>
<dbReference type="PANTHER" id="PTHR43302">
    <property type="entry name" value="TRANSPORTER ARSB-RELATED"/>
    <property type="match status" value="1"/>
</dbReference>
<feature type="region of interest" description="Disordered" evidence="7">
    <location>
        <begin position="500"/>
        <end position="527"/>
    </location>
</feature>
<feature type="transmembrane region" description="Helical" evidence="8">
    <location>
        <begin position="608"/>
        <end position="630"/>
    </location>
</feature>
<feature type="transmembrane region" description="Helical" evidence="8">
    <location>
        <begin position="650"/>
        <end position="675"/>
    </location>
</feature>
<dbReference type="EMBL" id="AMGY01000001">
    <property type="protein sequence ID" value="EXJ92925.1"/>
    <property type="molecule type" value="Genomic_DNA"/>
</dbReference>
<dbReference type="GeneID" id="19165615"/>
<protein>
    <recommendedName>
        <fullName evidence="9">Citrate transporter-like domain-containing protein</fullName>
    </recommendedName>
</protein>
<organism evidence="10 11">
    <name type="scientific">Capronia epimyces CBS 606.96</name>
    <dbReference type="NCBI Taxonomy" id="1182542"/>
    <lineage>
        <taxon>Eukaryota</taxon>
        <taxon>Fungi</taxon>
        <taxon>Dikarya</taxon>
        <taxon>Ascomycota</taxon>
        <taxon>Pezizomycotina</taxon>
        <taxon>Eurotiomycetes</taxon>
        <taxon>Chaetothyriomycetidae</taxon>
        <taxon>Chaetothyriales</taxon>
        <taxon>Herpotrichiellaceae</taxon>
        <taxon>Capronia</taxon>
    </lineage>
</organism>
<feature type="transmembrane region" description="Helical" evidence="8">
    <location>
        <begin position="127"/>
        <end position="150"/>
    </location>
</feature>
<proteinExistence type="predicted"/>
<feature type="domain" description="Citrate transporter-like" evidence="9">
    <location>
        <begin position="115"/>
        <end position="378"/>
    </location>
</feature>
<sequence>MLQDLDTGQIKTWRSIVTLVVFVLTNLTVLFPYHIPICVPRWLANAVLDILSTWRVISPRQEKLLHGDEDDEAGKVGYFVWLKFHMNFVTAPLVADLFLLSISAIGRAEVHDGTIGANNISPVDIMLFFLTLAYIAISIDASGLIRYLAFKVAQKYGGQKSGNYGHELFGYLYAFFFGLGTCIGNDPIILSGTAFLAYLTRVSGNIMHPRAWIVSQFAVANTASAILVSSNPTNLVLAGAFKIKFITYSANMIVPVVVTAIVVFPFLLYVVFADERLIPLSIEIREFRELPAQCRGQPRNPNMPRTRGNSEEEEYSAMDAEQSRIYMIAQIMNPNLDKEGAWFGAVIMAVTLVTLLVLNAVDQSQGQHPVFWVTLPAAFIMLCHDFISDFFKRKKRRESREEPPEAEPTSAEPPLSDEHELAKEANVRQEEWVEAPTQGEPPSHSSKTGTSSEIHAINGGHDRGRDHGQKIALAANNGASSTSPFLDHLTILSPEHGISENGSSLVSASSSLHDSSTPKLVPGDEKSQRIRPVLSPIDTAGEVVKLMCGDSSSTVPPTHMSISEPQVAGRPTHPTHPRATLVSVVKDAYHWSHETFPTVVTVMTHLPFMLVPFALSMFVLVQGLVTKGWVPVFAHGWDHWVTKTGTIGSIGGMGFLSVILCNFAGTNIGSTILLSRIIQAWQDIHRVNGTYISDRTFWATVYSMALGVNYGAYSMAFSASLAGLLWRDILERKHIHVGRLEFAGSNLPIIGIAMAVGCAVLAAEVYIVRHDSPYDPR</sequence>
<dbReference type="PANTHER" id="PTHR43302:SF5">
    <property type="entry name" value="TRANSPORTER ARSB-RELATED"/>
    <property type="match status" value="1"/>
</dbReference>
<feature type="compositionally biased region" description="Polar residues" evidence="7">
    <location>
        <begin position="443"/>
        <end position="453"/>
    </location>
</feature>
<feature type="transmembrane region" description="Helical" evidence="8">
    <location>
        <begin position="746"/>
        <end position="768"/>
    </location>
</feature>
<dbReference type="Proteomes" id="UP000019478">
    <property type="component" value="Unassembled WGS sequence"/>
</dbReference>
<dbReference type="GO" id="GO:0005886">
    <property type="term" value="C:plasma membrane"/>
    <property type="evidence" value="ECO:0007669"/>
    <property type="project" value="UniProtKB-SubCell"/>
</dbReference>
<dbReference type="OrthoDB" id="442352at2759"/>
<feature type="compositionally biased region" description="Basic and acidic residues" evidence="7">
    <location>
        <begin position="416"/>
        <end position="431"/>
    </location>
</feature>